<dbReference type="GO" id="GO:0000166">
    <property type="term" value="F:nucleotide binding"/>
    <property type="evidence" value="ECO:0007669"/>
    <property type="project" value="InterPro"/>
</dbReference>
<evidence type="ECO:0000259" key="2">
    <source>
        <dbReference type="Pfam" id="PF22725"/>
    </source>
</evidence>
<keyword evidence="4" id="KW-1185">Reference proteome</keyword>
<gene>
    <name evidence="3" type="ORF">AsAng_0041370</name>
</gene>
<dbReference type="SUPFAM" id="SSF51735">
    <property type="entry name" value="NAD(P)-binding Rossmann-fold domains"/>
    <property type="match status" value="1"/>
</dbReference>
<organism evidence="3 4">
    <name type="scientific">Aureispira anguillae</name>
    <dbReference type="NCBI Taxonomy" id="2864201"/>
    <lineage>
        <taxon>Bacteria</taxon>
        <taxon>Pseudomonadati</taxon>
        <taxon>Bacteroidota</taxon>
        <taxon>Saprospiria</taxon>
        <taxon>Saprospirales</taxon>
        <taxon>Saprospiraceae</taxon>
        <taxon>Aureispira</taxon>
    </lineage>
</organism>
<dbReference type="Gene3D" id="3.40.50.720">
    <property type="entry name" value="NAD(P)-binding Rossmann-like Domain"/>
    <property type="match status" value="1"/>
</dbReference>
<dbReference type="InterPro" id="IPR036291">
    <property type="entry name" value="NAD(P)-bd_dom_sf"/>
</dbReference>
<dbReference type="Pfam" id="PF22725">
    <property type="entry name" value="GFO_IDH_MocA_C3"/>
    <property type="match status" value="1"/>
</dbReference>
<proteinExistence type="predicted"/>
<sequence length="344" mass="38568">MVKNTVKVAVIGFGYWGPNMVRNFNAQADAEVIYVADFRKERLDLVNKMYPSIQTTQSPNEAICSTEIDAVVIATPVFTHFELALKALNEGKHVLLEKPMVSTAKEATILINLAEQKGLTIMVDHTFLYTGAVQAIKRLVDTGMIGQLQYIDSTRINLGLFQSDVNVLWDLAPHDISILNYLTDEKPYSVQATGVSHTNNGIENIAYLTMNYESNMIAHFNCSWTSPVKIRKFLIGGDRKMIVFDDTEPTEKIRIYDTSYHYTEKRSDEDKRKVLVDYRVGDIQIPKVPMKEALAGVAADFIAAILHNTRPISDYISGINVIKVLEASQISIKNGGKEVKVDYL</sequence>
<dbReference type="KEGG" id="aup:AsAng_0041370"/>
<reference evidence="3" key="1">
    <citation type="submission" date="2022-09" db="EMBL/GenBank/DDBJ databases">
        <title>Aureispira anguillicida sp. nov., isolated from Leptocephalus of Japanese eel Anguilla japonica.</title>
        <authorList>
            <person name="Yuasa K."/>
            <person name="Mekata T."/>
            <person name="Ikunari K."/>
        </authorList>
    </citation>
    <scope>NUCLEOTIDE SEQUENCE</scope>
    <source>
        <strain evidence="3">EL160426</strain>
    </source>
</reference>
<feature type="domain" description="Gfo/Idh/MocA-like oxidoreductase N-terminal" evidence="1">
    <location>
        <begin position="6"/>
        <end position="125"/>
    </location>
</feature>
<feature type="domain" description="GFO/IDH/MocA-like oxidoreductase" evidence="2">
    <location>
        <begin position="133"/>
        <end position="242"/>
    </location>
</feature>
<dbReference type="EMBL" id="AP026867">
    <property type="protein sequence ID" value="BDS13400.1"/>
    <property type="molecule type" value="Genomic_DNA"/>
</dbReference>
<name>A0A915YHQ2_9BACT</name>
<dbReference type="PANTHER" id="PTHR43377">
    <property type="entry name" value="BILIVERDIN REDUCTASE A"/>
    <property type="match status" value="1"/>
</dbReference>
<dbReference type="InterPro" id="IPR055170">
    <property type="entry name" value="GFO_IDH_MocA-like_dom"/>
</dbReference>
<evidence type="ECO:0000259" key="1">
    <source>
        <dbReference type="Pfam" id="PF01408"/>
    </source>
</evidence>
<dbReference type="SUPFAM" id="SSF55347">
    <property type="entry name" value="Glyceraldehyde-3-phosphate dehydrogenase-like, C-terminal domain"/>
    <property type="match status" value="1"/>
</dbReference>
<protein>
    <submittedName>
        <fullName evidence="3">Gfo/Idh/MocA family oxidoreductase</fullName>
    </submittedName>
</protein>
<dbReference type="Pfam" id="PF01408">
    <property type="entry name" value="GFO_IDH_MocA"/>
    <property type="match status" value="1"/>
</dbReference>
<dbReference type="AlphaFoldDB" id="A0A915YHQ2"/>
<evidence type="ECO:0000313" key="4">
    <source>
        <dbReference type="Proteomes" id="UP001060919"/>
    </source>
</evidence>
<dbReference type="Gene3D" id="3.30.360.10">
    <property type="entry name" value="Dihydrodipicolinate Reductase, domain 2"/>
    <property type="match status" value="1"/>
</dbReference>
<accession>A0A915YHQ2</accession>
<dbReference type="RefSeq" id="WP_264788677.1">
    <property type="nucleotide sequence ID" value="NZ_AP026867.1"/>
</dbReference>
<dbReference type="PANTHER" id="PTHR43377:SF6">
    <property type="entry name" value="GFO_IDH_MOCA-LIKE OXIDOREDUCTASE N-TERMINAL DOMAIN-CONTAINING PROTEIN"/>
    <property type="match status" value="1"/>
</dbReference>
<dbReference type="Proteomes" id="UP001060919">
    <property type="component" value="Chromosome"/>
</dbReference>
<dbReference type="InterPro" id="IPR000683">
    <property type="entry name" value="Gfo/Idh/MocA-like_OxRdtase_N"/>
</dbReference>
<evidence type="ECO:0000313" key="3">
    <source>
        <dbReference type="EMBL" id="BDS13400.1"/>
    </source>
</evidence>
<dbReference type="InterPro" id="IPR051450">
    <property type="entry name" value="Gfo/Idh/MocA_Oxidoreductases"/>
</dbReference>